<dbReference type="GO" id="GO:0007156">
    <property type="term" value="P:homophilic cell adhesion via plasma membrane adhesion molecules"/>
    <property type="evidence" value="ECO:0007669"/>
    <property type="project" value="InterPro"/>
</dbReference>
<feature type="compositionally biased region" description="Low complexity" evidence="9">
    <location>
        <begin position="1137"/>
        <end position="1150"/>
    </location>
</feature>
<evidence type="ECO:0000256" key="8">
    <source>
        <dbReference type="PROSITE-ProRule" id="PRU00043"/>
    </source>
</evidence>
<feature type="signal peptide" evidence="11">
    <location>
        <begin position="1"/>
        <end position="32"/>
    </location>
</feature>
<feature type="domain" description="Cadherin" evidence="12">
    <location>
        <begin position="235"/>
        <end position="354"/>
    </location>
</feature>
<accession>A0A183SJL1</accession>
<feature type="chain" id="PRO_5043141211" evidence="11">
    <location>
        <begin position="33"/>
        <end position="1659"/>
    </location>
</feature>
<dbReference type="PRINTS" id="PR00205">
    <property type="entry name" value="CADHERIN"/>
</dbReference>
<evidence type="ECO:0000256" key="5">
    <source>
        <dbReference type="ARBA" id="ARBA00022989"/>
    </source>
</evidence>
<feature type="compositionally biased region" description="Gly residues" evidence="9">
    <location>
        <begin position="500"/>
        <end position="518"/>
    </location>
</feature>
<dbReference type="PROSITE" id="PS50268">
    <property type="entry name" value="CADHERIN_2"/>
    <property type="match status" value="7"/>
</dbReference>
<feature type="domain" description="Cadherin" evidence="12">
    <location>
        <begin position="35"/>
        <end position="190"/>
    </location>
</feature>
<feature type="domain" description="Cadherin" evidence="12">
    <location>
        <begin position="1076"/>
        <end position="1316"/>
    </location>
</feature>
<evidence type="ECO:0000313" key="14">
    <source>
        <dbReference type="Proteomes" id="UP000275846"/>
    </source>
</evidence>
<feature type="domain" description="Cadherin" evidence="12">
    <location>
        <begin position="390"/>
        <end position="559"/>
    </location>
</feature>
<keyword evidence="4 8" id="KW-0106">Calcium</keyword>
<dbReference type="PROSITE" id="PS00232">
    <property type="entry name" value="CADHERIN_1"/>
    <property type="match status" value="4"/>
</dbReference>
<evidence type="ECO:0000256" key="11">
    <source>
        <dbReference type="SAM" id="SignalP"/>
    </source>
</evidence>
<keyword evidence="14" id="KW-1185">Reference proteome</keyword>
<dbReference type="CDD" id="cd11304">
    <property type="entry name" value="Cadherin_repeat"/>
    <property type="match status" value="6"/>
</dbReference>
<evidence type="ECO:0000313" key="13">
    <source>
        <dbReference type="EMBL" id="VDL90794.1"/>
    </source>
</evidence>
<evidence type="ECO:0000256" key="2">
    <source>
        <dbReference type="ARBA" id="ARBA00022692"/>
    </source>
</evidence>
<gene>
    <name evidence="13" type="ORF">SSLN_LOCUS4409</name>
</gene>
<dbReference type="InterPro" id="IPR020894">
    <property type="entry name" value="Cadherin_CS"/>
</dbReference>
<feature type="domain" description="Cadherin" evidence="12">
    <location>
        <begin position="911"/>
        <end position="951"/>
    </location>
</feature>
<reference evidence="13 14" key="2">
    <citation type="submission" date="2018-11" db="EMBL/GenBank/DDBJ databases">
        <authorList>
            <consortium name="Pathogen Informatics"/>
        </authorList>
    </citation>
    <scope>NUCLEOTIDE SEQUENCE [LARGE SCALE GENOMIC DNA]</scope>
    <source>
        <strain evidence="13 14">NST_G2</strain>
    </source>
</reference>
<evidence type="ECO:0000256" key="10">
    <source>
        <dbReference type="SAM" id="Phobius"/>
    </source>
</evidence>
<dbReference type="WBParaSite" id="SSLN_0000455601-mRNA-1">
    <property type="protein sequence ID" value="SSLN_0000455601-mRNA-1"/>
    <property type="gene ID" value="SSLN_0000455601"/>
</dbReference>
<dbReference type="GO" id="GO:0005509">
    <property type="term" value="F:calcium ion binding"/>
    <property type="evidence" value="ECO:0007669"/>
    <property type="project" value="UniProtKB-UniRule"/>
</dbReference>
<dbReference type="PANTHER" id="PTHR24028:SF146">
    <property type="entry name" value="CADHERIN 96CB, ISOFORM D-RELATED"/>
    <property type="match status" value="1"/>
</dbReference>
<feature type="region of interest" description="Disordered" evidence="9">
    <location>
        <begin position="1123"/>
        <end position="1210"/>
    </location>
</feature>
<dbReference type="SUPFAM" id="SSF49313">
    <property type="entry name" value="Cadherin-like"/>
    <property type="match status" value="6"/>
</dbReference>
<feature type="compositionally biased region" description="Polar residues" evidence="9">
    <location>
        <begin position="1192"/>
        <end position="1208"/>
    </location>
</feature>
<feature type="domain" description="Cadherin" evidence="12">
    <location>
        <begin position="1319"/>
        <end position="1431"/>
    </location>
</feature>
<dbReference type="EMBL" id="UYSU01032858">
    <property type="protein sequence ID" value="VDL90794.1"/>
    <property type="molecule type" value="Genomic_DNA"/>
</dbReference>
<keyword evidence="6 10" id="KW-0472">Membrane</keyword>
<feature type="region of interest" description="Disordered" evidence="9">
    <location>
        <begin position="497"/>
        <end position="518"/>
    </location>
</feature>
<dbReference type="Proteomes" id="UP000275846">
    <property type="component" value="Unassembled WGS sequence"/>
</dbReference>
<dbReference type="Pfam" id="PF00028">
    <property type="entry name" value="Cadherin"/>
    <property type="match status" value="3"/>
</dbReference>
<keyword evidence="11" id="KW-0732">Signal</keyword>
<protein>
    <submittedName>
        <fullName evidence="15">Cadherin domain-containing protein</fullName>
    </submittedName>
</protein>
<dbReference type="OrthoDB" id="6252479at2759"/>
<feature type="compositionally biased region" description="Polar residues" evidence="9">
    <location>
        <begin position="1123"/>
        <end position="1136"/>
    </location>
</feature>
<dbReference type="InterPro" id="IPR015919">
    <property type="entry name" value="Cadherin-like_sf"/>
</dbReference>
<keyword evidence="5 10" id="KW-1133">Transmembrane helix</keyword>
<evidence type="ECO:0000259" key="12">
    <source>
        <dbReference type="PROSITE" id="PS50268"/>
    </source>
</evidence>
<keyword evidence="2 10" id="KW-0812">Transmembrane</keyword>
<keyword evidence="3" id="KW-0677">Repeat</keyword>
<sequence>MKSSHPSRPDPTTNFPLPVLVLFVFWLGNCSGHLNPMASTFDVVEEAPIRTGVSGVAEYLNQLALLGAEIPNSTTFHIMGSDVIARSLTLNPKSGVLTVTARIDRESLCGGVGLPDGAHAVGQSSSSSPRERGLSFSTKPCIKPLNILIKSQISGLSGDTSGGAMRSDATTNRKQILLRILDINDNPPKWPGHNKLTVSFVETFQSTEVDRMRGYKLDANDFGPNPDQFQLLERAVDLDAGLNGTLSYTLKGPGSEFFRLEDVDMTLHGGSNNVAAGAVGSVDFALNTNYGNPVRSGYVSHQSLRIWPNILLDRETLAVYNLTLVAYDSGNPQLSGSIPLEIHITDVNDNAPVFHSPGYESSPIQRNPLEDKSRDRFLVRYTPPGGHLLETAAVGSPVLQLNATDADAGDNAKLTYLIAPSDKNFAQQYFHLDQVTGLLKVKAPLDYDLGPRQFTFTYTSAFIMVFLLSLLLLDRPSLSSLGVMAFDGRNVERSGNDSGDCGGVGGGGVDGGGGGSGGGGATEAPVVIAHDGAPEPYRLTSTALVHIELADVNDEPPKVEILIAQNGQDLLISDSRGLQSHINLMTTSQQQELVAYIEETPSPDTVIAYVQVAAPSQLHLPQHGVDAEDSGPLRDFRVRDTVLPSQLQYSAKAAEILKGAVVHEEQVMNCRRRHARWGLHTPTVEKVPVSSVGDADPRVFIAVIEKDMDEDFPSDVEQRDPSVVVTELPVPLPLVEMDDVRVFEILRKLSLVPHLLEECCEFSHQPGPTVLADFRWDCTGSKCFPAGNLLHGPDGFWKKEPLKSNPRSGGELNYPLNDNFRSLNGKDMVLDKDENGEDAVRCFLGPRDNFTLQAEPLTQGLMDGRFKGNFDFGSVSGLRENGRKVTEYRILAKVPSGPQSSRAAADLQGLLDRETTPSQLITITCTDSAGNQAERKIRLHLLDINDNPPRFLNDGHFSFSVVENVQPTGGQHIWLGRVVAVDPDLGENAKISYRLAVELSNEKHPQTSDIHNLFFIKEDTGDMYAQMSLDRENAPENGIYTMTVLAVDHGRSTTLTGTAKVEVVVLDVNDWAPEFTRDIYTFTVPEDAPLREVIGVVEAIDRDATAISSSITYHMNTPKITRSYGSLEGNSQVSKRSPSVSAPSPTSFSPSPMPQNNSTKRSVPTKVTANETADPEVLQRQPRQSGPRLSKIGQQSRSGSPYTLQSGQPIFMPHLEPSKLAAQLPLSYFSVDSRTGEIRIIRKLDRETNAYFTFEVIATDSPPTDSAAAAAMASSSSAVDSARQRTAAGGVGSETFTATATVAVTITDANDNAPEFRYPNTSILLHMAPDETLGHKILTVHAVDRDEGENARISYSIRSEIPIPPDGPGSGCFAIDEASGLLFLTRPIRGPVNHRLVIEACDHGGIPRCTSSPAIRITVSDDVKLGASPTRPRPHTRIAGQPEGLSEVDRFAYEAYYQGGLDPGLSLQQTDGQVTHRIEVIAACLVVVFGVLLFAAVVLVCLLKRRPQGGQNQRQEAFSCPIWSRRWPLFHRKVEKTAANGPACNDQSILGDTRLTENQVLRSPTAKGDYHLLRELGFIELQFVAGSRQMSRNLRIGSSTPIQRPYTAAFVADWVVAVEVQYLHRIGHFLEHLVFTSPLIRSKYDDTENPLGHAKSCSS</sequence>
<evidence type="ECO:0000256" key="6">
    <source>
        <dbReference type="ARBA" id="ARBA00023136"/>
    </source>
</evidence>
<proteinExistence type="predicted"/>
<organism evidence="15">
    <name type="scientific">Schistocephalus solidus</name>
    <name type="common">Tapeworm</name>
    <dbReference type="NCBI Taxonomy" id="70667"/>
    <lineage>
        <taxon>Eukaryota</taxon>
        <taxon>Metazoa</taxon>
        <taxon>Spiralia</taxon>
        <taxon>Lophotrochozoa</taxon>
        <taxon>Platyhelminthes</taxon>
        <taxon>Cestoda</taxon>
        <taxon>Eucestoda</taxon>
        <taxon>Diphyllobothriidea</taxon>
        <taxon>Diphyllobothriidae</taxon>
        <taxon>Schistocephalus</taxon>
    </lineage>
</organism>
<name>A0A183SJL1_SCHSO</name>
<keyword evidence="7" id="KW-0325">Glycoprotein</keyword>
<evidence type="ECO:0000256" key="7">
    <source>
        <dbReference type="ARBA" id="ARBA00023180"/>
    </source>
</evidence>
<reference evidence="15" key="1">
    <citation type="submission" date="2016-06" db="UniProtKB">
        <authorList>
            <consortium name="WormBaseParasite"/>
        </authorList>
    </citation>
    <scope>IDENTIFICATION</scope>
</reference>
<comment type="subcellular location">
    <subcellularLocation>
        <location evidence="1">Membrane</location>
        <topology evidence="1">Single-pass membrane protein</topology>
    </subcellularLocation>
</comment>
<dbReference type="GO" id="GO:0005886">
    <property type="term" value="C:plasma membrane"/>
    <property type="evidence" value="ECO:0007669"/>
    <property type="project" value="InterPro"/>
</dbReference>
<evidence type="ECO:0000256" key="4">
    <source>
        <dbReference type="ARBA" id="ARBA00022837"/>
    </source>
</evidence>
<feature type="compositionally biased region" description="Polar residues" evidence="9">
    <location>
        <begin position="1155"/>
        <end position="1171"/>
    </location>
</feature>
<evidence type="ECO:0000256" key="3">
    <source>
        <dbReference type="ARBA" id="ARBA00022737"/>
    </source>
</evidence>
<evidence type="ECO:0000256" key="1">
    <source>
        <dbReference type="ARBA" id="ARBA00004167"/>
    </source>
</evidence>
<dbReference type="SMART" id="SM00112">
    <property type="entry name" value="CA"/>
    <property type="match status" value="7"/>
</dbReference>
<dbReference type="PANTHER" id="PTHR24028">
    <property type="entry name" value="CADHERIN-87A"/>
    <property type="match status" value="1"/>
</dbReference>
<dbReference type="InterPro" id="IPR002126">
    <property type="entry name" value="Cadherin-like_dom"/>
</dbReference>
<dbReference type="InterPro" id="IPR050174">
    <property type="entry name" value="Protocadherin/Cadherin-CA"/>
</dbReference>
<dbReference type="Gene3D" id="2.60.40.60">
    <property type="entry name" value="Cadherins"/>
    <property type="match status" value="8"/>
</dbReference>
<evidence type="ECO:0000313" key="15">
    <source>
        <dbReference type="WBParaSite" id="SSLN_0000455601-mRNA-1"/>
    </source>
</evidence>
<feature type="domain" description="Cadherin" evidence="12">
    <location>
        <begin position="953"/>
        <end position="1075"/>
    </location>
</feature>
<evidence type="ECO:0000256" key="9">
    <source>
        <dbReference type="SAM" id="MobiDB-lite"/>
    </source>
</evidence>
<feature type="transmembrane region" description="Helical" evidence="10">
    <location>
        <begin position="1480"/>
        <end position="1503"/>
    </location>
</feature>